<feature type="compositionally biased region" description="Low complexity" evidence="2">
    <location>
        <begin position="665"/>
        <end position="697"/>
    </location>
</feature>
<dbReference type="Pfam" id="PF00004">
    <property type="entry name" value="AAA"/>
    <property type="match status" value="1"/>
</dbReference>
<comment type="caution">
    <text evidence="4">The sequence shown here is derived from an EMBL/GenBank/DDBJ whole genome shotgun (WGS) entry which is preliminary data.</text>
</comment>
<dbReference type="Gene3D" id="3.40.50.300">
    <property type="entry name" value="P-loop containing nucleotide triphosphate hydrolases"/>
    <property type="match status" value="1"/>
</dbReference>
<feature type="domain" description="AAA+ ATPase" evidence="3">
    <location>
        <begin position="302"/>
        <end position="459"/>
    </location>
</feature>
<comment type="similarity">
    <text evidence="1">Belongs to the AAA ATPase family.</text>
</comment>
<feature type="region of interest" description="Disordered" evidence="2">
    <location>
        <begin position="764"/>
        <end position="785"/>
    </location>
</feature>
<gene>
    <name evidence="4" type="ORF">VaNZ11_016909</name>
</gene>
<dbReference type="InterPro" id="IPR041569">
    <property type="entry name" value="AAA_lid_3"/>
</dbReference>
<dbReference type="Gene3D" id="1.10.8.60">
    <property type="match status" value="1"/>
</dbReference>
<dbReference type="PANTHER" id="PTHR23074">
    <property type="entry name" value="AAA DOMAIN-CONTAINING"/>
    <property type="match status" value="1"/>
</dbReference>
<evidence type="ECO:0000313" key="5">
    <source>
        <dbReference type="Proteomes" id="UP001165090"/>
    </source>
</evidence>
<evidence type="ECO:0000256" key="1">
    <source>
        <dbReference type="ARBA" id="ARBA00006914"/>
    </source>
</evidence>
<accession>A0ABQ5SP06</accession>
<proteinExistence type="inferred from homology"/>
<dbReference type="Pfam" id="PF17862">
    <property type="entry name" value="AAA_lid_3"/>
    <property type="match status" value="1"/>
</dbReference>
<feature type="non-terminal residue" evidence="4">
    <location>
        <position position="785"/>
    </location>
</feature>
<feature type="compositionally biased region" description="Low complexity" evidence="2">
    <location>
        <begin position="239"/>
        <end position="259"/>
    </location>
</feature>
<dbReference type="SUPFAM" id="SSF52540">
    <property type="entry name" value="P-loop containing nucleoside triphosphate hydrolases"/>
    <property type="match status" value="1"/>
</dbReference>
<feature type="compositionally biased region" description="Low complexity" evidence="2">
    <location>
        <begin position="206"/>
        <end position="227"/>
    </location>
</feature>
<dbReference type="InterPro" id="IPR050304">
    <property type="entry name" value="MT-severing_AAA_ATPase"/>
</dbReference>
<dbReference type="PROSITE" id="PS00674">
    <property type="entry name" value="AAA"/>
    <property type="match status" value="1"/>
</dbReference>
<dbReference type="InterPro" id="IPR003959">
    <property type="entry name" value="ATPase_AAA_core"/>
</dbReference>
<dbReference type="SMART" id="SM00382">
    <property type="entry name" value="AAA"/>
    <property type="match status" value="1"/>
</dbReference>
<dbReference type="Proteomes" id="UP001165090">
    <property type="component" value="Unassembled WGS sequence"/>
</dbReference>
<feature type="compositionally biased region" description="Polar residues" evidence="2">
    <location>
        <begin position="1"/>
        <end position="19"/>
    </location>
</feature>
<evidence type="ECO:0000313" key="4">
    <source>
        <dbReference type="EMBL" id="GLI71635.1"/>
    </source>
</evidence>
<keyword evidence="5" id="KW-1185">Reference proteome</keyword>
<feature type="region of interest" description="Disordered" evidence="2">
    <location>
        <begin position="139"/>
        <end position="181"/>
    </location>
</feature>
<dbReference type="EMBL" id="BSDZ01000116">
    <property type="protein sequence ID" value="GLI71635.1"/>
    <property type="molecule type" value="Genomic_DNA"/>
</dbReference>
<feature type="compositionally biased region" description="Gly residues" evidence="2">
    <location>
        <begin position="228"/>
        <end position="238"/>
    </location>
</feature>
<dbReference type="InterPro" id="IPR003593">
    <property type="entry name" value="AAA+_ATPase"/>
</dbReference>
<dbReference type="InterPro" id="IPR027417">
    <property type="entry name" value="P-loop_NTPase"/>
</dbReference>
<protein>
    <recommendedName>
        <fullName evidence="3">AAA+ ATPase domain-containing protein</fullName>
    </recommendedName>
</protein>
<reference evidence="4 5" key="1">
    <citation type="journal article" date="2023" name="IScience">
        <title>Expanded male sex-determining region conserved during the evolution of homothallism in the green alga Volvox.</title>
        <authorList>
            <person name="Yamamoto K."/>
            <person name="Matsuzaki R."/>
            <person name="Mahakham W."/>
            <person name="Heman W."/>
            <person name="Sekimoto H."/>
            <person name="Kawachi M."/>
            <person name="Minakuchi Y."/>
            <person name="Toyoda A."/>
            <person name="Nozaki H."/>
        </authorList>
    </citation>
    <scope>NUCLEOTIDE SEQUENCE [LARGE SCALE GENOMIC DNA]</scope>
    <source>
        <strain evidence="4 5">NIES-4468</strain>
    </source>
</reference>
<dbReference type="PANTHER" id="PTHR23074:SF17">
    <property type="entry name" value="FIDGETIN-LIKE PROTEIN 1"/>
    <property type="match status" value="1"/>
</dbReference>
<organism evidence="4 5">
    <name type="scientific">Volvox africanus</name>
    <dbReference type="NCBI Taxonomy" id="51714"/>
    <lineage>
        <taxon>Eukaryota</taxon>
        <taxon>Viridiplantae</taxon>
        <taxon>Chlorophyta</taxon>
        <taxon>core chlorophytes</taxon>
        <taxon>Chlorophyceae</taxon>
        <taxon>CS clade</taxon>
        <taxon>Chlamydomonadales</taxon>
        <taxon>Volvocaceae</taxon>
        <taxon>Volvox</taxon>
    </lineage>
</organism>
<evidence type="ECO:0000256" key="2">
    <source>
        <dbReference type="SAM" id="MobiDB-lite"/>
    </source>
</evidence>
<evidence type="ECO:0000259" key="3">
    <source>
        <dbReference type="SMART" id="SM00382"/>
    </source>
</evidence>
<feature type="region of interest" description="Disordered" evidence="2">
    <location>
        <begin position="646"/>
        <end position="723"/>
    </location>
</feature>
<feature type="compositionally biased region" description="Polar residues" evidence="2">
    <location>
        <begin position="707"/>
        <end position="716"/>
    </location>
</feature>
<feature type="region of interest" description="Disordered" evidence="2">
    <location>
        <begin position="199"/>
        <end position="263"/>
    </location>
</feature>
<feature type="compositionally biased region" description="Basic and acidic residues" evidence="2">
    <location>
        <begin position="21"/>
        <end position="38"/>
    </location>
</feature>
<sequence>MRSVGNSTSIASDRQQSEPINKARDAAARLPAGREREQSATSSEASNVAIARYIAPQSTPQSRIVVDIRSANLDRDYNVQIKQEPQRDIDVASAWSGIQALGALCITVLTIQKLWEDIKFIRLLRRELSTFVGSLTDAGAGLDTGSGDGSNGAPRPVRPRGASGRTNTSPSSSSPKMGGGLETQQLDLHLSELSELLEGGRGMGGQQQAAVASAGSGSRSDSAAAVKVGGGAAGGSSHSGGTQQLHGPGAAPGATAATGSTISQRETTWASISGLTEVKILLQEATVLPTLRPDLFQGIRQPPKALLLFGPPGTGKTLLARAVATESGASFFPVTGSSVLSMWYGQSEQNVKALFEKARRRQPAIIFIDEVDSLLGKRSSGGPRDSNPDRRVTNEFLAFIDGIQTRQAGGSGSGGAGGAGGGDGGDTRVVVIAATNAPWDLDEAALSRFSRRIYVPLPDKATREALMRAAMEGISCDVADAEWRRLAERCEKYSGRDLIQVCREAAMRPLRDLWGRRLLEGAPPVPDGDGAAAGPMSHQTAAAQQRLVDLVANSLWASASTSAPVSASAGVCVPPLTSPSPCAGGKNAAIGRMRRFRFGFGWAGFGGDRYVQIKKQTRRELERWKRRHGASWCDVGLIMQQAESVVESRRRAGHGGRTAPNPVEATTATTANSGTAATAAGSSSLSSAPGQQEASSPSPSPSPSGFHLSTANGDSPQHQHQDTDLMRVSHEDKSVVHRYRPSPVATGCSSRIVRLTISFEKEKASALPAPPSAGGGLRGSEDGFG</sequence>
<feature type="region of interest" description="Disordered" evidence="2">
    <location>
        <begin position="1"/>
        <end position="44"/>
    </location>
</feature>
<name>A0ABQ5SP06_9CHLO</name>
<dbReference type="InterPro" id="IPR003960">
    <property type="entry name" value="ATPase_AAA_CS"/>
</dbReference>